<sequence>MEDINPFKEEEEIKQDIPVDSSPSKAEEELSALAITTEKYKPIVINGVSIPSVVRTDAPDKPYIITEPRTVADLSKDEVDWLNTNINFILDATGEFIPVTSGNQFVFYQTLLKIQYYIYAHNIPIEFFDGNNEKARYYKIWNIGYLIDNENYDSAYEPQFHICVDSNMSAEVESRDHAIKMFNRYTYNLFKEAVKLIDYKVPKGSSLAIAKCSARLIFDTVEDFEAWIKDSVIPATEAPTNNHILSFFPKLNPLYLNSKVRTLDTFSFYANPKAWIAQNEAGNTYKAKFNILMFPEFIGALTITTYHSAAKTIEVNMEQLSNRLKAIAESHIYKKA</sequence>
<reference evidence="2 3" key="1">
    <citation type="submission" date="2021-04" db="EMBL/GenBank/DDBJ databases">
        <authorList>
            <person name="Shkoporov A.N."/>
            <person name="Stockdale S.R."/>
            <person name="Guerin E."/>
            <person name="Ross R.P."/>
            <person name="Hill C."/>
        </authorList>
    </citation>
    <scope>NUCLEOTIDE SEQUENCE [LARGE SCALE GENOMIC DNA]</scope>
    <source>
        <strain evidence="3">cr2_1</strain>
    </source>
</reference>
<dbReference type="EMBL" id="MZ130489">
    <property type="protein sequence ID" value="QWM90406.1"/>
    <property type="molecule type" value="Genomic_DNA"/>
</dbReference>
<dbReference type="GeneID" id="75690708"/>
<evidence type="ECO:0000256" key="1">
    <source>
        <dbReference type="SAM" id="MobiDB-lite"/>
    </source>
</evidence>
<accession>A0AAE7RVZ5</accession>
<organism evidence="2 3">
    <name type="scientific">uncultured phage cr2_1</name>
    <dbReference type="NCBI Taxonomy" id="2986394"/>
    <lineage>
        <taxon>Viruses</taxon>
        <taxon>Duplodnaviria</taxon>
        <taxon>Heunggongvirae</taxon>
        <taxon>Uroviricota</taxon>
        <taxon>Caudoviricetes</taxon>
        <taxon>Crassvirales</taxon>
        <taxon>Crevaviridae</taxon>
        <taxon>Coarsevirinae</taxon>
        <taxon>Junduvirus</taxon>
        <taxon>Junduvirus communis</taxon>
    </lineage>
</organism>
<dbReference type="Proteomes" id="UP000827432">
    <property type="component" value="Segment"/>
</dbReference>
<name>A0AAE7RVZ5_9CAUD</name>
<protein>
    <submittedName>
        <fullName evidence="2">Uncharacterized protein</fullName>
    </submittedName>
</protein>
<proteinExistence type="predicted"/>
<gene>
    <name evidence="2" type="primary">gp_26543</name>
</gene>
<dbReference type="RefSeq" id="YP_010359978.1">
    <property type="nucleotide sequence ID" value="NC_062779.1"/>
</dbReference>
<keyword evidence="3" id="KW-1185">Reference proteome</keyword>
<feature type="region of interest" description="Disordered" evidence="1">
    <location>
        <begin position="1"/>
        <end position="25"/>
    </location>
</feature>
<evidence type="ECO:0000313" key="3">
    <source>
        <dbReference type="Proteomes" id="UP000827432"/>
    </source>
</evidence>
<evidence type="ECO:0000313" key="2">
    <source>
        <dbReference type="EMBL" id="QWM90406.1"/>
    </source>
</evidence>
<dbReference type="KEGG" id="vg:75690708"/>